<comment type="caution">
    <text evidence="1">The sequence shown here is derived from an EMBL/GenBank/DDBJ whole genome shotgun (WGS) entry which is preliminary data.</text>
</comment>
<proteinExistence type="predicted"/>
<reference evidence="1" key="1">
    <citation type="submission" date="2022-10" db="EMBL/GenBank/DDBJ databases">
        <title>Genome sequence of Actinomyces israelii ATCC 10048.</title>
        <authorList>
            <person name="Watt R.M."/>
            <person name="Tong W.M."/>
        </authorList>
    </citation>
    <scope>NUCLEOTIDE SEQUENCE</scope>
    <source>
        <strain evidence="1">ATCC 10048</strain>
    </source>
</reference>
<name>A0ABT4IAQ8_9ACTO</name>
<sequence>MSGVVLITAARVEDRRHLVGRIALQDGGMLAVNGHGSKTFDVVRKRDVDTVTILDEEGLDSLTAWLSTDPDIDPARRQDAADDVLDHLVDGQPAVESTDHLRAGHWLRHLAEQAVERLEDDAPCRTGRGSPKAAS</sequence>
<dbReference type="Proteomes" id="UP001072034">
    <property type="component" value="Unassembled WGS sequence"/>
</dbReference>
<keyword evidence="2" id="KW-1185">Reference proteome</keyword>
<protein>
    <submittedName>
        <fullName evidence="1">Uncharacterized protein</fullName>
    </submittedName>
</protein>
<gene>
    <name evidence="1" type="ORF">OHJ16_09025</name>
</gene>
<evidence type="ECO:0000313" key="1">
    <source>
        <dbReference type="EMBL" id="MCZ0858183.1"/>
    </source>
</evidence>
<organism evidence="1 2">
    <name type="scientific">Actinomyces israelii</name>
    <dbReference type="NCBI Taxonomy" id="1659"/>
    <lineage>
        <taxon>Bacteria</taxon>
        <taxon>Bacillati</taxon>
        <taxon>Actinomycetota</taxon>
        <taxon>Actinomycetes</taxon>
        <taxon>Actinomycetales</taxon>
        <taxon>Actinomycetaceae</taxon>
        <taxon>Actinomyces</taxon>
    </lineage>
</organism>
<dbReference type="EMBL" id="JAPTMY010000018">
    <property type="protein sequence ID" value="MCZ0858183.1"/>
    <property type="molecule type" value="Genomic_DNA"/>
</dbReference>
<evidence type="ECO:0000313" key="2">
    <source>
        <dbReference type="Proteomes" id="UP001072034"/>
    </source>
</evidence>
<accession>A0ABT4IAQ8</accession>
<dbReference type="RefSeq" id="WP_268917629.1">
    <property type="nucleotide sequence ID" value="NZ_CP124548.1"/>
</dbReference>